<feature type="region of interest" description="Disordered" evidence="13">
    <location>
        <begin position="1952"/>
        <end position="2001"/>
    </location>
</feature>
<comment type="caution">
    <text evidence="12">Lacks conserved residue(s) required for the propagation of feature annotation.</text>
</comment>
<feature type="compositionally biased region" description="Pro residues" evidence="13">
    <location>
        <begin position="1917"/>
        <end position="1935"/>
    </location>
</feature>
<keyword evidence="5" id="KW-0677">Repeat</keyword>
<dbReference type="Gene3D" id="1.10.10.820">
    <property type="match status" value="1"/>
</dbReference>
<dbReference type="InterPro" id="IPR035963">
    <property type="entry name" value="FERM_2"/>
</dbReference>
<feature type="compositionally biased region" description="Basic and acidic residues" evidence="13">
    <location>
        <begin position="108"/>
        <end position="125"/>
    </location>
</feature>
<dbReference type="PROSITE" id="PS51016">
    <property type="entry name" value="MYTH4"/>
    <property type="match status" value="2"/>
</dbReference>
<dbReference type="InterPro" id="IPR001452">
    <property type="entry name" value="SH3_domain"/>
</dbReference>
<dbReference type="Gene3D" id="6.20.240.20">
    <property type="match status" value="1"/>
</dbReference>
<dbReference type="InterPro" id="IPR011993">
    <property type="entry name" value="PH-like_dom_sf"/>
</dbReference>
<keyword evidence="19" id="KW-1185">Reference proteome</keyword>
<dbReference type="PROSITE" id="PS50002">
    <property type="entry name" value="SH3"/>
    <property type="match status" value="1"/>
</dbReference>
<evidence type="ECO:0000259" key="15">
    <source>
        <dbReference type="PROSITE" id="PS50057"/>
    </source>
</evidence>
<dbReference type="Proteomes" id="UP001142489">
    <property type="component" value="Unassembled WGS sequence"/>
</dbReference>
<evidence type="ECO:0000256" key="9">
    <source>
        <dbReference type="ARBA" id="ARBA00023175"/>
    </source>
</evidence>
<feature type="region of interest" description="Disordered" evidence="13">
    <location>
        <begin position="2287"/>
        <end position="2311"/>
    </location>
</feature>
<feature type="domain" description="MyTH4" evidence="16">
    <location>
        <begin position="1390"/>
        <end position="1541"/>
    </location>
</feature>
<keyword evidence="3 11" id="KW-0728">SH3 domain</keyword>
<evidence type="ECO:0000256" key="7">
    <source>
        <dbReference type="ARBA" id="ARBA00022840"/>
    </source>
</evidence>
<dbReference type="InterPro" id="IPR001609">
    <property type="entry name" value="Myosin_head_motor_dom-like"/>
</dbReference>
<dbReference type="Pfam" id="PF00784">
    <property type="entry name" value="MyTH4"/>
    <property type="match status" value="2"/>
</dbReference>
<dbReference type="GO" id="GO:0003779">
    <property type="term" value="F:actin binding"/>
    <property type="evidence" value="ECO:0007669"/>
    <property type="project" value="UniProtKB-KW"/>
</dbReference>
<feature type="region of interest" description="Actin-binding" evidence="12">
    <location>
        <begin position="1100"/>
        <end position="1122"/>
    </location>
</feature>
<keyword evidence="4" id="KW-0963">Cytoplasm</keyword>
<keyword evidence="7" id="KW-0067">ATP-binding</keyword>
<dbReference type="Pfam" id="PF00373">
    <property type="entry name" value="FERM_M"/>
    <property type="match status" value="1"/>
</dbReference>
<dbReference type="Gene3D" id="2.30.30.40">
    <property type="entry name" value="SH3 Domains"/>
    <property type="match status" value="1"/>
</dbReference>
<dbReference type="SMART" id="SM00326">
    <property type="entry name" value="SH3"/>
    <property type="match status" value="1"/>
</dbReference>
<feature type="region of interest" description="Disordered" evidence="13">
    <location>
        <begin position="1821"/>
        <end position="1939"/>
    </location>
</feature>
<evidence type="ECO:0000313" key="18">
    <source>
        <dbReference type="EMBL" id="KAJ7316027.1"/>
    </source>
</evidence>
<feature type="compositionally biased region" description="Low complexity" evidence="13">
    <location>
        <begin position="281"/>
        <end position="290"/>
    </location>
</feature>
<dbReference type="PROSITE" id="PS50096">
    <property type="entry name" value="IQ"/>
    <property type="match status" value="1"/>
</dbReference>
<evidence type="ECO:0000256" key="1">
    <source>
        <dbReference type="ARBA" id="ARBA00004496"/>
    </source>
</evidence>
<dbReference type="InterPro" id="IPR036961">
    <property type="entry name" value="Kinesin_motor_dom_sf"/>
</dbReference>
<dbReference type="InterPro" id="IPR036028">
    <property type="entry name" value="SH3-like_dom_sf"/>
</dbReference>
<dbReference type="SUPFAM" id="SSF50044">
    <property type="entry name" value="SH3-domain"/>
    <property type="match status" value="1"/>
</dbReference>
<evidence type="ECO:0000256" key="11">
    <source>
        <dbReference type="PROSITE-ProRule" id="PRU00192"/>
    </source>
</evidence>
<dbReference type="GO" id="GO:0003774">
    <property type="term" value="F:cytoskeletal motor activity"/>
    <property type="evidence" value="ECO:0007669"/>
    <property type="project" value="InterPro"/>
</dbReference>
<evidence type="ECO:0000256" key="5">
    <source>
        <dbReference type="ARBA" id="ARBA00022737"/>
    </source>
</evidence>
<comment type="caution">
    <text evidence="18">The sequence shown here is derived from an EMBL/GenBank/DDBJ whole genome shotgun (WGS) entry which is preliminary data.</text>
</comment>
<dbReference type="Gene3D" id="1.20.120.720">
    <property type="entry name" value="Myosin VI head, motor domain, U50 subdomain"/>
    <property type="match status" value="1"/>
</dbReference>
<feature type="domain" description="MyTH4" evidence="16">
    <location>
        <begin position="2357"/>
        <end position="2510"/>
    </location>
</feature>
<keyword evidence="9" id="KW-0505">Motor protein</keyword>
<evidence type="ECO:0000256" key="4">
    <source>
        <dbReference type="ARBA" id="ARBA00022490"/>
    </source>
</evidence>
<comment type="similarity">
    <text evidence="2 12">Belongs to the TRAFAC class myosin-kinesin ATPase superfamily. Myosin family.</text>
</comment>
<sequence length="2815" mass="317317">MGSQEERGNFQELQETTSGSEEKLDTVAEKQESEDEERDSDEERNEKSKSILPSDMDDGDESCSENQRRGPTEEGGKEEEGSYDGENENPSGKGSGKEDCSGEQSRSGSERGENEINRCRKRSSDHSTLSSTLLKAGRSKSLQGNYQVKEAKSSGERASMETTSLPQLVRHRRQSSDLADLSQRSTGCEAQKSQNARARLDAMVLLAKRCNHLTTRSQILLNLKSKHEDAKGRLLDREELRHSPQTAENVPLLEEAQRVRTKRDGTTNMKVVTKTKECKQSRLSTTSSSHSKPKKPSAEKKKKVGKGMGKIKRASHGIAETTEEGEVVEENQTGEDADQKDLTSKQARTKSFRTLSAFKKVTHWLSPKTLKKARLKDRLLSIVRAVGISGWLLRRFGKKRRSDKSCGLRKSMAVRIVSTVGLAKRCRKASYDPAGEQMETDVYRQGSSCNLLEHDQTGERDIGSGDELGERTQSSNILSCNEVTLQSLSVNPNGKSEEVKNTFTDTKYAIVFPRVHQLVKSKTSSLGSSVESQSGVQSCEPPRRKPVQYAVLKTNEKRNSQVLPCSSQIEALRPEGKVPWVPPPSCLEEEDVADLSQTSTPQSINGVHWTQHPPPPCDPAAWLNSETLLPRLTVENLSKWALYKDQDLVKSPRSKRALQGRWESEDAGDDALEKDLGHRQVYRDKDCYMELEKVEDLSQLDGFMVGTSVCHYLLEKCRVVFQSPGERSFHVFYEFLVGLPTEQKERLYLQESETYFYLNQGGVCELPGKQDHQDFLVLTKALQMIGLSDDQLTSVWRVLAGILQLGNICFTSCEKGSFEFAIIPSETEIQIIANLLHISADLLQRAITQRVTETCYDRIFTPLSVESAIDTRDAIAKILYSLLFDWLLIKVNEWMEPLEMDRTLGIVDIYGFENLGVNSLEQLCINFADEHLQHFFHRRVIAQEEEEYIQEGLTWSPVLKMAVDPSCLDLIVAKPYGILHILDDQTSLTQQATDHTFLQKCHYHHSNSPCYVKPKLPLPAFTVQHGAGSVTYQVHKFLNKNRDQLHPEVLDIFSHSHLELVSSLFQRFKEQQTDQRGPGARGQGLGHPSSTLVSRFQQSLQDLTDKLNRSHIFFVRCIKPNCKKLPNIFDTEYVASQLRHSGILEAVCLRKEGYPIRIPFRHFLIRYGALAGRGQSSLPEREGCAGVLSNAVGDQPDLYQIGASKVFLKEKARQTLERRWNQKLSWAIVTLQRNLRSLLNRRRFQVFQKKVTIIQAYFRGYLARKRYQRLKMTLGHFRVAVLISRPLVHQRKHYYQRREDSWLRNESLIKGAEEHRRYLEMDVRRLEIPAELAALLSLGEGHQHAQAHQVTEVSPPEVNAKADLSLPSDINSFPFSTFVRAHFQEMSLPALGQPLPQPLTRLDAEQKQIALQLNKLILRFIHDKDLESWQEEVLGNYLVSRGLASLSLRNELLCQVATQVWRNPDLEQCQRGWVLMAALLGSFAPSPALEKPLLKFVSDYGLEGYNAVCQHKLLMSMRQKESDPEVSRSFPPTRLEWTTNRRKGKMVLEVYTYKEERLSAEVESWTTGEQYAGWILRSRGLEAAPRGWSVSMSTDEVWHDLPGCDFVLDLIGQIEESSWPSDSTPEYPITPERDESFFHHKASDRMFLSIPPAPDIRAPSAPPPSLPPDYDGRSTNSSRSKGGLDYYVDDLFRPLSRVHLSDTESEGSLTECMKGGGKIGPTQPAAFTGYSGMMNVPAYQSVPVMGGMMPTTMPPQPLVPPVDPNQMAAQQQAFINQQALLLTRILQGELAPDIQADSLSKGSFQKKVEYFQKIGQQVESPVMKGIPPSKKWSQPKTLPSKEPERPEGAGLKPSSELTPPTQKEPEPSQEIQTIVAAHPGPPPPPAKPVRNISKPFLKKSDPKEEALAKLGIVGWSPSPPSSGFPERNSPPPLAPPVKLSNSIKEKQLPLMNLFSRPPPTSPPAAEVSPPPPPPAPLTPPPPSSFPSDSATVEKKDLKGSGRTMVEEASVKTQLLHLSASVSFSYANPSWKLFLRKEVFYPKENFSHPYCLNLLCDQIIRDTYSESCVRISREERRKMKDLLMEFKVNSDASSISEDGIKKRIVVAARDNWANYFSRLFPVKGENGSDVQILGVSHRGLQLLKRAKEASFSPEHLKILCSYSYADVLSLELMGRDTLQFSLKNEQLILHSLKACQIRAMVELFLRELKKDSNYVMALRSYVTDDKSLLTFKKGEYIQLMHMEGLEPGWMFGSIGGRSGLFPSGLVQVVAAPDYLNLCVTRQEEVRKSLRKSGKESQENSVPSMPLKITTNNTTNTHDTCHYTMAEFASAHFRDAQSMLGLKGTNNAEQKDPAVLVQHTKVPIQKSLLFYSDDEMNDLATKAFLTLMRFMGDKPGIKHQHEVDYIYKILQLCKEKENLCDEVYCQVIKQITQNPQQHSCSRGWQLLSLLTGYFLPSSTLMPYATKYLQQASADDTNLCKEIAWTCQRNLRKNIQNGGRRHLPSRVEMEAFLKGHTSRQVSVNLPGGQGYATRIKTFTLAEDLLKEIAELMEITEPVEIEEFALLVSREDGKMARPLHQREYIQDYLADDKSVVLNFCRMTWKTPLHFENENYINIHYNQVLQNYMTGKLLLHYPGRLEELVGTLAGFQHWAKGAASTPSIQELTSYIPAPVAHLINPETFQASVSYQLQQGKGLGQQEAKIHFLERMVQLPLFGYHVYPVERTSMPGLPVPCFVGVNEEQIIVVDGNSQKLHCQIPLRKIRYMRTLRPLDEDGCPGLEVSYGSAEDPQTAWFELRQAKALYHTIAIIAKEAAESVA</sequence>
<dbReference type="Pfam" id="PF00063">
    <property type="entry name" value="Myosin_head"/>
    <property type="match status" value="1"/>
</dbReference>
<keyword evidence="8 12" id="KW-0518">Myosin</keyword>
<dbReference type="GO" id="GO:0005524">
    <property type="term" value="F:ATP binding"/>
    <property type="evidence" value="ECO:0007669"/>
    <property type="project" value="UniProtKB-KW"/>
</dbReference>
<evidence type="ECO:0000256" key="2">
    <source>
        <dbReference type="ARBA" id="ARBA00008314"/>
    </source>
</evidence>
<dbReference type="PANTHER" id="PTHR22692:SF16">
    <property type="entry name" value="MYOSIN XVB"/>
    <property type="match status" value="1"/>
</dbReference>
<dbReference type="SUPFAM" id="SSF47031">
    <property type="entry name" value="Second domain of FERM"/>
    <property type="match status" value="1"/>
</dbReference>
<dbReference type="InterPro" id="IPR038185">
    <property type="entry name" value="MyTH4_dom_sf"/>
</dbReference>
<dbReference type="Gene3D" id="1.25.40.530">
    <property type="entry name" value="MyTH4 domain"/>
    <property type="match status" value="3"/>
</dbReference>
<evidence type="ECO:0000313" key="19">
    <source>
        <dbReference type="Proteomes" id="UP001142489"/>
    </source>
</evidence>
<dbReference type="CDD" id="cd14473">
    <property type="entry name" value="FERM_B-lobe"/>
    <property type="match status" value="1"/>
</dbReference>
<feature type="compositionally biased region" description="Basic and acidic residues" evidence="13">
    <location>
        <begin position="1991"/>
        <end position="2001"/>
    </location>
</feature>
<feature type="compositionally biased region" description="Basic and acidic residues" evidence="13">
    <location>
        <begin position="149"/>
        <end position="159"/>
    </location>
</feature>
<evidence type="ECO:0000259" key="14">
    <source>
        <dbReference type="PROSITE" id="PS50002"/>
    </source>
</evidence>
<dbReference type="SMART" id="SM00015">
    <property type="entry name" value="IQ"/>
    <property type="match status" value="2"/>
</dbReference>
<dbReference type="GO" id="GO:0016459">
    <property type="term" value="C:myosin complex"/>
    <property type="evidence" value="ECO:0007669"/>
    <property type="project" value="UniProtKB-KW"/>
</dbReference>
<dbReference type="PROSITE" id="PS50057">
    <property type="entry name" value="FERM_3"/>
    <property type="match status" value="1"/>
</dbReference>
<evidence type="ECO:0000259" key="17">
    <source>
        <dbReference type="PROSITE" id="PS51456"/>
    </source>
</evidence>
<dbReference type="InterPro" id="IPR059004">
    <property type="entry name" value="MYO15"/>
</dbReference>
<dbReference type="InterPro" id="IPR000048">
    <property type="entry name" value="IQ_motif_EF-hand-BS"/>
</dbReference>
<feature type="compositionally biased region" description="Basic and acidic residues" evidence="13">
    <location>
        <begin position="20"/>
        <end position="31"/>
    </location>
</feature>
<evidence type="ECO:0000256" key="12">
    <source>
        <dbReference type="PROSITE-ProRule" id="PRU00782"/>
    </source>
</evidence>
<dbReference type="Gene3D" id="1.20.58.530">
    <property type="match status" value="1"/>
</dbReference>
<dbReference type="CDD" id="cd23767">
    <property type="entry name" value="IQCD"/>
    <property type="match status" value="1"/>
</dbReference>
<accession>A0A9Q0XHW4</accession>
<dbReference type="PROSITE" id="PS51456">
    <property type="entry name" value="MYOSIN_MOTOR"/>
    <property type="match status" value="1"/>
</dbReference>
<dbReference type="PANTHER" id="PTHR22692">
    <property type="entry name" value="MYOSIN VII, XV"/>
    <property type="match status" value="1"/>
</dbReference>
<dbReference type="InterPro" id="IPR027417">
    <property type="entry name" value="P-loop_NTPase"/>
</dbReference>
<evidence type="ECO:0000256" key="13">
    <source>
        <dbReference type="SAM" id="MobiDB-lite"/>
    </source>
</evidence>
<feature type="compositionally biased region" description="Basic residues" evidence="13">
    <location>
        <begin position="291"/>
        <end position="315"/>
    </location>
</feature>
<evidence type="ECO:0000259" key="16">
    <source>
        <dbReference type="PROSITE" id="PS51016"/>
    </source>
</evidence>
<dbReference type="FunFam" id="1.10.10.820:FF:000001">
    <property type="entry name" value="Myosin heavy chain"/>
    <property type="match status" value="1"/>
</dbReference>
<dbReference type="InterPro" id="IPR051567">
    <property type="entry name" value="Unconventional_Myosin_ATPase"/>
</dbReference>
<feature type="compositionally biased region" description="Basic and acidic residues" evidence="13">
    <location>
        <begin position="1898"/>
        <end position="1907"/>
    </location>
</feature>
<protein>
    <recommendedName>
        <fullName evidence="20">Myosin XVB</fullName>
    </recommendedName>
</protein>
<feature type="compositionally biased region" description="Acidic residues" evidence="13">
    <location>
        <begin position="321"/>
        <end position="336"/>
    </location>
</feature>
<dbReference type="EMBL" id="JAPFRF010000011">
    <property type="protein sequence ID" value="KAJ7316027.1"/>
    <property type="molecule type" value="Genomic_DNA"/>
</dbReference>
<proteinExistence type="inferred from homology"/>
<dbReference type="Pfam" id="PF14604">
    <property type="entry name" value="SH3_9"/>
    <property type="match status" value="1"/>
</dbReference>
<dbReference type="Gene3D" id="2.30.29.30">
    <property type="entry name" value="Pleckstrin-homology domain (PH domain)/Phosphotyrosine-binding domain (PTB)"/>
    <property type="match status" value="1"/>
</dbReference>
<dbReference type="InterPro" id="IPR000857">
    <property type="entry name" value="MyTH4_dom"/>
</dbReference>
<feature type="region of interest" description="Disordered" evidence="13">
    <location>
        <begin position="1"/>
        <end position="195"/>
    </location>
</feature>
<keyword evidence="10 12" id="KW-0009">Actin-binding</keyword>
<feature type="compositionally biased region" description="Basic and acidic residues" evidence="13">
    <location>
        <begin position="66"/>
        <end position="80"/>
    </location>
</feature>
<evidence type="ECO:0008006" key="20">
    <source>
        <dbReference type="Google" id="ProtNLM"/>
    </source>
</evidence>
<feature type="compositionally biased region" description="Pro residues" evidence="13">
    <location>
        <begin position="1956"/>
        <end position="1984"/>
    </location>
</feature>
<feature type="compositionally biased region" description="Acidic residues" evidence="13">
    <location>
        <begin position="32"/>
        <end position="43"/>
    </location>
</feature>
<dbReference type="GO" id="GO:0005737">
    <property type="term" value="C:cytoplasm"/>
    <property type="evidence" value="ECO:0007669"/>
    <property type="project" value="UniProtKB-SubCell"/>
</dbReference>
<dbReference type="SMART" id="SM00139">
    <property type="entry name" value="MyTH4"/>
    <property type="match status" value="2"/>
</dbReference>
<dbReference type="SMART" id="SM00242">
    <property type="entry name" value="MYSc"/>
    <property type="match status" value="1"/>
</dbReference>
<dbReference type="InterPro" id="IPR019748">
    <property type="entry name" value="FERM_central"/>
</dbReference>
<feature type="region of interest" description="Disordered" evidence="13">
    <location>
        <begin position="1649"/>
        <end position="1682"/>
    </location>
</feature>
<evidence type="ECO:0000256" key="3">
    <source>
        <dbReference type="ARBA" id="ARBA00022443"/>
    </source>
</evidence>
<dbReference type="InterPro" id="IPR000299">
    <property type="entry name" value="FERM_domain"/>
</dbReference>
<feature type="domain" description="FERM" evidence="15">
    <location>
        <begin position="2516"/>
        <end position="2815"/>
    </location>
</feature>
<feature type="region of interest" description="Disordered" evidence="13">
    <location>
        <begin position="274"/>
        <end position="346"/>
    </location>
</feature>
<name>A0A9Q0XHW4_9SAUR</name>
<reference evidence="18" key="1">
    <citation type="journal article" date="2023" name="DNA Res.">
        <title>Chromosome-level genome assembly of Phrynocephalus forsythii using third-generation DNA sequencing and Hi-C analysis.</title>
        <authorList>
            <person name="Qi Y."/>
            <person name="Zhao W."/>
            <person name="Zhao Y."/>
            <person name="Niu C."/>
            <person name="Cao S."/>
            <person name="Zhang Y."/>
        </authorList>
    </citation>
    <scope>NUCLEOTIDE SEQUENCE</scope>
    <source>
        <tissue evidence="18">Muscle</tissue>
    </source>
</reference>
<comment type="subcellular location">
    <subcellularLocation>
        <location evidence="1">Cytoplasm</location>
    </subcellularLocation>
</comment>
<gene>
    <name evidence="18" type="ORF">JRQ81_002189</name>
</gene>
<feature type="domain" description="SH3" evidence="14">
    <location>
        <begin position="2209"/>
        <end position="2270"/>
    </location>
</feature>
<dbReference type="SUPFAM" id="SSF52540">
    <property type="entry name" value="P-loop containing nucleoside triphosphate hydrolases"/>
    <property type="match status" value="1"/>
</dbReference>
<feature type="compositionally biased region" description="Basic and acidic residues" evidence="13">
    <location>
        <begin position="2287"/>
        <end position="2296"/>
    </location>
</feature>
<evidence type="ECO:0000256" key="8">
    <source>
        <dbReference type="ARBA" id="ARBA00023123"/>
    </source>
</evidence>
<evidence type="ECO:0000256" key="10">
    <source>
        <dbReference type="ARBA" id="ARBA00023203"/>
    </source>
</evidence>
<dbReference type="Pfam" id="PF26570">
    <property type="entry name" value="MYO15"/>
    <property type="match status" value="1"/>
</dbReference>
<keyword evidence="6" id="KW-0547">Nucleotide-binding</keyword>
<feature type="compositionally biased region" description="Polar residues" evidence="13">
    <location>
        <begin position="182"/>
        <end position="195"/>
    </location>
</feature>
<feature type="domain" description="Myosin motor" evidence="17">
    <location>
        <begin position="688"/>
        <end position="1221"/>
    </location>
</feature>
<evidence type="ECO:0000256" key="6">
    <source>
        <dbReference type="ARBA" id="ARBA00022741"/>
    </source>
</evidence>
<dbReference type="OrthoDB" id="8182952at2759"/>
<dbReference type="Pfam" id="PF00612">
    <property type="entry name" value="IQ"/>
    <property type="match status" value="1"/>
</dbReference>
<dbReference type="Gene3D" id="3.40.850.10">
    <property type="entry name" value="Kinesin motor domain"/>
    <property type="match status" value="1"/>
</dbReference>
<organism evidence="18 19">
    <name type="scientific">Phrynocephalus forsythii</name>
    <dbReference type="NCBI Taxonomy" id="171643"/>
    <lineage>
        <taxon>Eukaryota</taxon>
        <taxon>Metazoa</taxon>
        <taxon>Chordata</taxon>
        <taxon>Craniata</taxon>
        <taxon>Vertebrata</taxon>
        <taxon>Euteleostomi</taxon>
        <taxon>Lepidosauria</taxon>
        <taxon>Squamata</taxon>
        <taxon>Bifurcata</taxon>
        <taxon>Unidentata</taxon>
        <taxon>Episquamata</taxon>
        <taxon>Toxicofera</taxon>
        <taxon>Iguania</taxon>
        <taxon>Acrodonta</taxon>
        <taxon>Agamidae</taxon>
        <taxon>Agaminae</taxon>
        <taxon>Phrynocephalus</taxon>
    </lineage>
</organism>
<dbReference type="Gene3D" id="1.20.5.190">
    <property type="match status" value="1"/>
</dbReference>